<evidence type="ECO:0000259" key="8">
    <source>
        <dbReference type="Pfam" id="PF02784"/>
    </source>
</evidence>
<evidence type="ECO:0000256" key="1">
    <source>
        <dbReference type="ARBA" id="ARBA00001933"/>
    </source>
</evidence>
<dbReference type="GO" id="GO:0005737">
    <property type="term" value="C:cytoplasm"/>
    <property type="evidence" value="ECO:0007669"/>
    <property type="project" value="TreeGrafter"/>
</dbReference>
<dbReference type="Gene3D" id="3.20.20.10">
    <property type="entry name" value="Alanine racemase"/>
    <property type="match status" value="1"/>
</dbReference>
<dbReference type="AlphaFoldDB" id="A0A6J7UFP1"/>
<dbReference type="PRINTS" id="PR01182">
    <property type="entry name" value="ORNDCRBXLASE"/>
</dbReference>
<dbReference type="SUPFAM" id="SSF50621">
    <property type="entry name" value="Alanine racemase C-terminal domain-like"/>
    <property type="match status" value="1"/>
</dbReference>
<dbReference type="InterPro" id="IPR022653">
    <property type="entry name" value="De-COase2_pyr-phos_BS"/>
</dbReference>
<dbReference type="InterPro" id="IPR029066">
    <property type="entry name" value="PLP-binding_barrel"/>
</dbReference>
<evidence type="ECO:0000256" key="6">
    <source>
        <dbReference type="ARBA" id="ARBA00034138"/>
    </source>
</evidence>
<dbReference type="PANTHER" id="PTHR11482:SF6">
    <property type="entry name" value="ORNITHINE DECARBOXYLASE 1-RELATED"/>
    <property type="match status" value="1"/>
</dbReference>
<keyword evidence="3" id="KW-0663">Pyridoxal phosphate</keyword>
<evidence type="ECO:0000313" key="9">
    <source>
        <dbReference type="EMBL" id="CAB5013013.1"/>
    </source>
</evidence>
<dbReference type="GO" id="GO:0033387">
    <property type="term" value="P:putrescine biosynthetic process from arginine, via ornithine"/>
    <property type="evidence" value="ECO:0007669"/>
    <property type="project" value="TreeGrafter"/>
</dbReference>
<dbReference type="SUPFAM" id="SSF51419">
    <property type="entry name" value="PLP-binding barrel"/>
    <property type="match status" value="1"/>
</dbReference>
<evidence type="ECO:0000256" key="7">
    <source>
        <dbReference type="ARBA" id="ARBA00049127"/>
    </source>
</evidence>
<gene>
    <name evidence="9" type="ORF">UFOPK4098_00408</name>
    <name evidence="10" type="ORF">UFOPK4347_00697</name>
</gene>
<dbReference type="InterPro" id="IPR000183">
    <property type="entry name" value="Orn/DAP/Arg_de-COase"/>
</dbReference>
<comment type="catalytic activity">
    <reaction evidence="7">
        <text>L-ornithine + H(+) = putrescine + CO2</text>
        <dbReference type="Rhea" id="RHEA:22964"/>
        <dbReference type="ChEBI" id="CHEBI:15378"/>
        <dbReference type="ChEBI" id="CHEBI:16526"/>
        <dbReference type="ChEBI" id="CHEBI:46911"/>
        <dbReference type="ChEBI" id="CHEBI:326268"/>
        <dbReference type="EC" id="4.1.1.17"/>
    </reaction>
</comment>
<dbReference type="EMBL" id="CAFBPN010000011">
    <property type="protein sequence ID" value="CAB5013013.1"/>
    <property type="molecule type" value="Genomic_DNA"/>
</dbReference>
<dbReference type="PROSITE" id="PS00878">
    <property type="entry name" value="ODR_DC_2_1"/>
    <property type="match status" value="1"/>
</dbReference>
<comment type="pathway">
    <text evidence="5">Amine and polyamine biosynthesis; putrescine biosynthesis via L-ornithine pathway; putrescine from L-ornithine: step 1/1.</text>
</comment>
<proteinExistence type="inferred from homology"/>
<dbReference type="CDD" id="cd00622">
    <property type="entry name" value="PLPDE_III_ODC"/>
    <property type="match status" value="1"/>
</dbReference>
<evidence type="ECO:0000256" key="5">
    <source>
        <dbReference type="ARBA" id="ARBA00034115"/>
    </source>
</evidence>
<organism evidence="10">
    <name type="scientific">freshwater metagenome</name>
    <dbReference type="NCBI Taxonomy" id="449393"/>
    <lineage>
        <taxon>unclassified sequences</taxon>
        <taxon>metagenomes</taxon>
        <taxon>ecological metagenomes</taxon>
    </lineage>
</organism>
<evidence type="ECO:0000256" key="4">
    <source>
        <dbReference type="ARBA" id="ARBA00023239"/>
    </source>
</evidence>
<evidence type="ECO:0000313" key="10">
    <source>
        <dbReference type="EMBL" id="CAB5064102.1"/>
    </source>
</evidence>
<dbReference type="GO" id="GO:0004586">
    <property type="term" value="F:ornithine decarboxylase activity"/>
    <property type="evidence" value="ECO:0007669"/>
    <property type="project" value="UniProtKB-EC"/>
</dbReference>
<dbReference type="FunFam" id="3.20.20.10:FF:000008">
    <property type="entry name" value="Ornithine decarboxylase"/>
    <property type="match status" value="1"/>
</dbReference>
<evidence type="ECO:0000256" key="2">
    <source>
        <dbReference type="ARBA" id="ARBA00008872"/>
    </source>
</evidence>
<sequence length="372" mass="40106">MQTPYVIIDLDIVETKFRELSEALHSTELCYAVKANPGKPVIERLAALGASFDVASVPEIDLVLSCGVEPARISFGNTIKKQRDIAYAAQQGITRFTVDTMSELHKVLAEAPQAEVCVRLFHDCEGADWPLSKKFGCGFADAKKILIAAGNAGCTTGISFHVGSQQRNLDAWLAPLQLCQQLITEVSRETVAPEFVNLGGGYPGSYLDDTPHISVYGDAIRKSLHDVFGSNTPRLMAEPGRYLVADAGTLHTEVVLVSDRDIDARRWVYVDCGVFGGLAETLGESIRYRLHTEHDASAPASQIVLAGPTCDSADIIYDKAGYFLPDALQVGEVIRIASTGAYTTSYSAIGFNGFAPLAQGYINIVAMKEPAV</sequence>
<dbReference type="Pfam" id="PF02784">
    <property type="entry name" value="Orn_Arg_deC_N"/>
    <property type="match status" value="1"/>
</dbReference>
<dbReference type="EC" id="4.1.1.17" evidence="6"/>
<name>A0A6J7UFP1_9ZZZZ</name>
<dbReference type="InterPro" id="IPR009006">
    <property type="entry name" value="Ala_racemase/Decarboxylase_C"/>
</dbReference>
<comment type="cofactor">
    <cofactor evidence="1">
        <name>pyridoxal 5'-phosphate</name>
        <dbReference type="ChEBI" id="CHEBI:597326"/>
    </cofactor>
</comment>
<feature type="domain" description="Orn/DAP/Arg decarboxylase 2 N-terminal" evidence="8">
    <location>
        <begin position="12"/>
        <end position="245"/>
    </location>
</feature>
<evidence type="ECO:0000256" key="3">
    <source>
        <dbReference type="ARBA" id="ARBA00022898"/>
    </source>
</evidence>
<protein>
    <recommendedName>
        <fullName evidence="6">ornithine decarboxylase</fullName>
        <ecNumber evidence="6">4.1.1.17</ecNumber>
    </recommendedName>
</protein>
<dbReference type="EMBL" id="CAFBQU010000013">
    <property type="protein sequence ID" value="CAB5064102.1"/>
    <property type="molecule type" value="Genomic_DNA"/>
</dbReference>
<dbReference type="PRINTS" id="PR01179">
    <property type="entry name" value="ODADCRBXLASE"/>
</dbReference>
<dbReference type="Gene3D" id="2.40.37.10">
    <property type="entry name" value="Lyase, Ornithine Decarboxylase, Chain A, domain 1"/>
    <property type="match status" value="1"/>
</dbReference>
<dbReference type="InterPro" id="IPR002433">
    <property type="entry name" value="Orn_de-COase"/>
</dbReference>
<comment type="similarity">
    <text evidence="2">Belongs to the Orn/Lys/Arg decarboxylase class-II family.</text>
</comment>
<reference evidence="10" key="1">
    <citation type="submission" date="2020-05" db="EMBL/GenBank/DDBJ databases">
        <authorList>
            <person name="Chiriac C."/>
            <person name="Salcher M."/>
            <person name="Ghai R."/>
            <person name="Kavagutti S V."/>
        </authorList>
    </citation>
    <scope>NUCLEOTIDE SEQUENCE</scope>
</reference>
<dbReference type="FunFam" id="2.40.37.10:FF:000004">
    <property type="entry name" value="Ornithine decarboxylase"/>
    <property type="match status" value="1"/>
</dbReference>
<dbReference type="PANTHER" id="PTHR11482">
    <property type="entry name" value="ARGININE/DIAMINOPIMELATE/ORNITHINE DECARBOXYLASE"/>
    <property type="match status" value="1"/>
</dbReference>
<keyword evidence="4" id="KW-0456">Lyase</keyword>
<dbReference type="InterPro" id="IPR022644">
    <property type="entry name" value="De-COase2_N"/>
</dbReference>
<accession>A0A6J7UFP1</accession>